<gene>
    <name evidence="2" type="ORF">G3R48_06895</name>
</gene>
<evidence type="ECO:0000313" key="2">
    <source>
        <dbReference type="EMBL" id="MBR9727710.1"/>
    </source>
</evidence>
<sequence length="169" mass="19188">MNRRTFITGAFVSTAALAVGVNLSTSFTRQEHVQSSHRMLFATLIPIFLDGALPDVATHKEQAINRTLNTIEATINVLPQEQREEITLLLNMLESRFSLLLITGSLTPLILRQPFELIDMLESWRQHFITLLNTAYLGLREVIMASYYASPEHWGRLQYVKPTFVVGDN</sequence>
<feature type="signal peptide" evidence="1">
    <location>
        <begin position="1"/>
        <end position="18"/>
    </location>
</feature>
<evidence type="ECO:0000256" key="1">
    <source>
        <dbReference type="SAM" id="SignalP"/>
    </source>
</evidence>
<comment type="caution">
    <text evidence="2">The sequence shown here is derived from an EMBL/GenBank/DDBJ whole genome shotgun (WGS) entry which is preliminary data.</text>
</comment>
<feature type="chain" id="PRO_5046937584" evidence="1">
    <location>
        <begin position="19"/>
        <end position="169"/>
    </location>
</feature>
<name>A0ABS5I119_9GAMM</name>
<dbReference type="RefSeq" id="WP_153661611.1">
    <property type="nucleotide sequence ID" value="NZ_JAAIKR010000004.1"/>
</dbReference>
<evidence type="ECO:0000313" key="3">
    <source>
        <dbReference type="Proteomes" id="UP000811844"/>
    </source>
</evidence>
<dbReference type="EMBL" id="JAAIKR010000004">
    <property type="protein sequence ID" value="MBR9727710.1"/>
    <property type="molecule type" value="Genomic_DNA"/>
</dbReference>
<organism evidence="2 3">
    <name type="scientific">Shewanella intestini</name>
    <dbReference type="NCBI Taxonomy" id="2017544"/>
    <lineage>
        <taxon>Bacteria</taxon>
        <taxon>Pseudomonadati</taxon>
        <taxon>Pseudomonadota</taxon>
        <taxon>Gammaproteobacteria</taxon>
        <taxon>Alteromonadales</taxon>
        <taxon>Shewanellaceae</taxon>
        <taxon>Shewanella</taxon>
    </lineage>
</organism>
<accession>A0ABS5I119</accession>
<protein>
    <submittedName>
        <fullName evidence="2">TAT leader-containing periplasmic protein</fullName>
    </submittedName>
</protein>
<keyword evidence="3" id="KW-1185">Reference proteome</keyword>
<reference evidence="2 3" key="1">
    <citation type="submission" date="2020-02" db="EMBL/GenBank/DDBJ databases">
        <title>Shewanella WXL01 sp. nov., a marine bacterium isolated from green algae in Luhuitou Fringing Reef (Northern South China Sea).</title>
        <authorList>
            <person name="Wang X."/>
        </authorList>
    </citation>
    <scope>NUCLEOTIDE SEQUENCE [LARGE SCALE GENOMIC DNA]</scope>
    <source>
        <strain evidence="2 3">MCCC 1A01895</strain>
    </source>
</reference>
<keyword evidence="1" id="KW-0732">Signal</keyword>
<proteinExistence type="predicted"/>
<dbReference type="Proteomes" id="UP000811844">
    <property type="component" value="Unassembled WGS sequence"/>
</dbReference>